<dbReference type="Pfam" id="PF08239">
    <property type="entry name" value="SH3_3"/>
    <property type="match status" value="2"/>
</dbReference>
<evidence type="ECO:0000259" key="7">
    <source>
        <dbReference type="PROSITE" id="PS51781"/>
    </source>
</evidence>
<reference evidence="8 9" key="1">
    <citation type="submission" date="2024-06" db="EMBL/GenBank/DDBJ databases">
        <title>Sorghum-associated microbial communities from plants grown in Nebraska, USA.</title>
        <authorList>
            <person name="Schachtman D."/>
        </authorList>
    </citation>
    <scope>NUCLEOTIDE SEQUENCE [LARGE SCALE GENOMIC DNA]</scope>
    <source>
        <strain evidence="8 9">736</strain>
    </source>
</reference>
<feature type="compositionally biased region" description="Basic and acidic residues" evidence="4">
    <location>
        <begin position="378"/>
        <end position="390"/>
    </location>
</feature>
<keyword evidence="1 5" id="KW-0732">Signal</keyword>
<feature type="domain" description="SLH" evidence="6">
    <location>
        <begin position="27"/>
        <end position="93"/>
    </location>
</feature>
<dbReference type="InterPro" id="IPR003646">
    <property type="entry name" value="SH3-like_bac-type"/>
</dbReference>
<name>A0ABV2PGQ8_9BACI</name>
<dbReference type="Pfam" id="PF01520">
    <property type="entry name" value="Amidase_3"/>
    <property type="match status" value="1"/>
</dbReference>
<evidence type="ECO:0000256" key="1">
    <source>
        <dbReference type="ARBA" id="ARBA00022729"/>
    </source>
</evidence>
<feature type="domain" description="SLH" evidence="6">
    <location>
        <begin position="94"/>
        <end position="153"/>
    </location>
</feature>
<dbReference type="PANTHER" id="PTHR30404:SF0">
    <property type="entry name" value="N-ACETYLMURAMOYL-L-ALANINE AMIDASE AMIC"/>
    <property type="match status" value="1"/>
</dbReference>
<evidence type="ECO:0000313" key="8">
    <source>
        <dbReference type="EMBL" id="MET4560126.1"/>
    </source>
</evidence>
<feature type="domain" description="SH3b" evidence="7">
    <location>
        <begin position="400"/>
        <end position="462"/>
    </location>
</feature>
<comment type="caution">
    <text evidence="8">The sequence shown here is derived from an EMBL/GenBank/DDBJ whole genome shotgun (WGS) entry which is preliminary data.</text>
</comment>
<organism evidence="8 9">
    <name type="scientific">Lysinibacillus parviboronicapiens</name>
    <dbReference type="NCBI Taxonomy" id="436516"/>
    <lineage>
        <taxon>Bacteria</taxon>
        <taxon>Bacillati</taxon>
        <taxon>Bacillota</taxon>
        <taxon>Bacilli</taxon>
        <taxon>Bacillales</taxon>
        <taxon>Bacillaceae</taxon>
        <taxon>Lysinibacillus</taxon>
    </lineage>
</organism>
<dbReference type="Pfam" id="PF00395">
    <property type="entry name" value="SLH"/>
    <property type="match status" value="3"/>
</dbReference>
<dbReference type="EMBL" id="JBEPSB010000004">
    <property type="protein sequence ID" value="MET4560126.1"/>
    <property type="molecule type" value="Genomic_DNA"/>
</dbReference>
<feature type="chain" id="PRO_5046947304" evidence="5">
    <location>
        <begin position="28"/>
        <end position="651"/>
    </location>
</feature>
<dbReference type="RefSeq" id="WP_354471261.1">
    <property type="nucleotide sequence ID" value="NZ_JBEPSB010000004.1"/>
</dbReference>
<keyword evidence="3" id="KW-0961">Cell wall biogenesis/degradation</keyword>
<dbReference type="Proteomes" id="UP001549363">
    <property type="component" value="Unassembled WGS sequence"/>
</dbReference>
<dbReference type="PROSITE" id="PS51781">
    <property type="entry name" value="SH3B"/>
    <property type="match status" value="2"/>
</dbReference>
<dbReference type="Gene3D" id="2.30.30.40">
    <property type="entry name" value="SH3 Domains"/>
    <property type="match status" value="2"/>
</dbReference>
<keyword evidence="2 8" id="KW-0378">Hydrolase</keyword>
<evidence type="ECO:0000256" key="2">
    <source>
        <dbReference type="ARBA" id="ARBA00022801"/>
    </source>
</evidence>
<proteinExistence type="predicted"/>
<feature type="signal peptide" evidence="5">
    <location>
        <begin position="1"/>
        <end position="27"/>
    </location>
</feature>
<feature type="compositionally biased region" description="Low complexity" evidence="4">
    <location>
        <begin position="366"/>
        <end position="377"/>
    </location>
</feature>
<dbReference type="PANTHER" id="PTHR30404">
    <property type="entry name" value="N-ACETYLMURAMOYL-L-ALANINE AMIDASE"/>
    <property type="match status" value="1"/>
</dbReference>
<dbReference type="EC" id="3.5.1.28" evidence="8"/>
<dbReference type="CDD" id="cd02696">
    <property type="entry name" value="MurNAc-LAA"/>
    <property type="match status" value="1"/>
</dbReference>
<evidence type="ECO:0000256" key="5">
    <source>
        <dbReference type="SAM" id="SignalP"/>
    </source>
</evidence>
<dbReference type="SMART" id="SM00287">
    <property type="entry name" value="SH3b"/>
    <property type="match status" value="3"/>
</dbReference>
<evidence type="ECO:0000256" key="4">
    <source>
        <dbReference type="SAM" id="MobiDB-lite"/>
    </source>
</evidence>
<dbReference type="InterPro" id="IPR001119">
    <property type="entry name" value="SLH_dom"/>
</dbReference>
<evidence type="ECO:0000256" key="3">
    <source>
        <dbReference type="ARBA" id="ARBA00023316"/>
    </source>
</evidence>
<dbReference type="SMART" id="SM00646">
    <property type="entry name" value="Ami_3"/>
    <property type="match status" value="1"/>
</dbReference>
<protein>
    <submittedName>
        <fullName evidence="8">N-acetylmuramoyl-L-alanine amidase</fullName>
        <ecNumber evidence="8">3.5.1.28</ecNumber>
    </submittedName>
</protein>
<dbReference type="SUPFAM" id="SSF53187">
    <property type="entry name" value="Zn-dependent exopeptidases"/>
    <property type="match status" value="1"/>
</dbReference>
<dbReference type="GO" id="GO:0008745">
    <property type="term" value="F:N-acetylmuramoyl-L-alanine amidase activity"/>
    <property type="evidence" value="ECO:0007669"/>
    <property type="project" value="UniProtKB-EC"/>
</dbReference>
<evidence type="ECO:0000259" key="6">
    <source>
        <dbReference type="PROSITE" id="PS51272"/>
    </source>
</evidence>
<evidence type="ECO:0000313" key="9">
    <source>
        <dbReference type="Proteomes" id="UP001549363"/>
    </source>
</evidence>
<dbReference type="PROSITE" id="PS51272">
    <property type="entry name" value="SLH"/>
    <property type="match status" value="3"/>
</dbReference>
<accession>A0ABV2PGQ8</accession>
<sequence length="651" mass="71848">MYLKKISLMLCILLISASIFTIHNASASGGFEDIASNHEAYEQINYLVNLGVIKGYAEKGKIYYKPNNNVTRGQVAKMVVVASENKPLVVKKSSFSDVTVGTELSGYVERAIQLGYFATNTKGKFLPNMPLTRDEMSYVLTKAFKLDSSAYEKVDSPFVDVDVTHPYMQYVNTIYYNGITRGSGQTYKPNGQVTRAQFALFVARAKSEKYRLELPVKDVDVPDASQIIGSVQVTTDGLNIRNTKDSSSKANIVGTVNKGDRLSVYAVEGDWLKVSSKDAYTYIYKTYAQFLDADGNTLGNVQKQVTTTQAINVYVKASSSSKIISTVNSKVKLPVYKTVNGYYLTEVDDVPGYIVANSTEDVAVEQPAAPDPAQKPDSAQKPDPAPKPDPDPITPPVTGDLLGRVTVDNLNIRKEANSTSTVLGKLSKGEYVQVNSIYDYWAQVTFEDQTGYVHKSYLKLLNQSGNPLKDRIIIIDPGHGGKDPGTSFESFSEKNITLKVGTLVKNKLEAAGAKVLMPRTGDTFPTPQDRVDFTHANYGEIFVSIHVNSAANTAAQGTETYYAKTPGDMYEEDIDLATFVNNQIVNNLNMKNRKVKEEKHIVSANTNIPAILVELGFLTNSEDRAKMTDDQYVEQFAESIYKGILQYYEKQ</sequence>
<feature type="domain" description="SH3b" evidence="7">
    <location>
        <begin position="228"/>
        <end position="294"/>
    </location>
</feature>
<keyword evidence="9" id="KW-1185">Reference proteome</keyword>
<dbReference type="InterPro" id="IPR002508">
    <property type="entry name" value="MurNAc-LAA_cat"/>
</dbReference>
<dbReference type="Gene3D" id="3.40.630.40">
    <property type="entry name" value="Zn-dependent exopeptidases"/>
    <property type="match status" value="1"/>
</dbReference>
<feature type="domain" description="SLH" evidence="6">
    <location>
        <begin position="154"/>
        <end position="216"/>
    </location>
</feature>
<gene>
    <name evidence="8" type="ORF">ABIA69_001270</name>
</gene>
<dbReference type="InterPro" id="IPR050695">
    <property type="entry name" value="N-acetylmuramoyl_amidase_3"/>
</dbReference>
<feature type="region of interest" description="Disordered" evidence="4">
    <location>
        <begin position="365"/>
        <end position="400"/>
    </location>
</feature>